<dbReference type="InterPro" id="IPR052159">
    <property type="entry name" value="Competence_DNA_uptake"/>
</dbReference>
<dbReference type="InterPro" id="IPR036866">
    <property type="entry name" value="RibonucZ/Hydroxyglut_hydro"/>
</dbReference>
<dbReference type="RefSeq" id="WP_284389915.1">
    <property type="nucleotide sequence ID" value="NZ_BSNK01000002.1"/>
</dbReference>
<dbReference type="Gene3D" id="3.60.15.10">
    <property type="entry name" value="Ribonuclease Z/Hydroxyacylglutathione hydrolase-like"/>
    <property type="match status" value="1"/>
</dbReference>
<keyword evidence="1" id="KW-0175">Coiled coil</keyword>
<evidence type="ECO:0000313" key="3">
    <source>
        <dbReference type="Proteomes" id="UP001161391"/>
    </source>
</evidence>
<proteinExistence type="predicted"/>
<dbReference type="PANTHER" id="PTHR30619:SF1">
    <property type="entry name" value="RECOMBINATION PROTEIN 2"/>
    <property type="match status" value="1"/>
</dbReference>
<dbReference type="Proteomes" id="UP001161391">
    <property type="component" value="Unassembled WGS sequence"/>
</dbReference>
<organism evidence="2 3">
    <name type="scientific">Algimonas ampicilliniresistens</name>
    <dbReference type="NCBI Taxonomy" id="1298735"/>
    <lineage>
        <taxon>Bacteria</taxon>
        <taxon>Pseudomonadati</taxon>
        <taxon>Pseudomonadota</taxon>
        <taxon>Alphaproteobacteria</taxon>
        <taxon>Maricaulales</taxon>
        <taxon>Robiginitomaculaceae</taxon>
        <taxon>Algimonas</taxon>
    </lineage>
</organism>
<protein>
    <recommendedName>
        <fullName evidence="4">MBL fold metallo-hydrolase</fullName>
    </recommendedName>
</protein>
<dbReference type="SUPFAM" id="SSF56281">
    <property type="entry name" value="Metallo-hydrolase/oxidoreductase"/>
    <property type="match status" value="1"/>
</dbReference>
<feature type="coiled-coil region" evidence="1">
    <location>
        <begin position="418"/>
        <end position="452"/>
    </location>
</feature>
<reference evidence="2" key="2">
    <citation type="submission" date="2023-01" db="EMBL/GenBank/DDBJ databases">
        <title>Draft genome sequence of Algimonas ampicilliniresistens strain NBRC 108219.</title>
        <authorList>
            <person name="Sun Q."/>
            <person name="Mori K."/>
        </authorList>
    </citation>
    <scope>NUCLEOTIDE SEQUENCE</scope>
    <source>
        <strain evidence="2">NBRC 108219</strain>
    </source>
</reference>
<name>A0ABQ5VA93_9PROT</name>
<sequence>MTTKFVRWHPKGKTIWLYPGPEKRSKVRDVRWGDVLNIVEDRSDGWSRIKWGAKTYYIQTEETTDTRPLEVLFVDVGQGDGAILTSAETGNEERIIIIDAGKSSNMARLIKWRFGKLKARFDFAGAIMTHPDHDHYGGFQAVFDNAKFGFDKVWHNGLLERAGDELLGASDSSGRYLTDLAVNDEDARNIYADATVRGRKRYPKLIWTALESDRIGPVEMLAVGHGVQAGGHTYLPGFSPADSGDARIRVIGPVPERRGGQPALRWFGSDIGSSAKNTGKTKNGHSVLLKLDIGMFSLLFGGDLNRPAEDYLLRHYGDINNPAAPLSDTVREARRVLRADMMKCCHHGASDVTDEFLEAVEAFAYVVSSGDEESHAHPRPDLLGRLGKHGRGDAPMIFCTEILRSTRESGVKEDFTRLARLDKDIQSLNVDIDEIEDDGRDASQERTALKDKIKGRSALQKKLQKRNVGVYGAITLRTDGHRMEISFMLEKPRGKQRWQSFRLIHDPATEEWYPADDSGH</sequence>
<evidence type="ECO:0008006" key="4">
    <source>
        <dbReference type="Google" id="ProtNLM"/>
    </source>
</evidence>
<accession>A0ABQ5VA93</accession>
<keyword evidence="3" id="KW-1185">Reference proteome</keyword>
<evidence type="ECO:0000256" key="1">
    <source>
        <dbReference type="SAM" id="Coils"/>
    </source>
</evidence>
<evidence type="ECO:0000313" key="2">
    <source>
        <dbReference type="EMBL" id="GLQ23965.1"/>
    </source>
</evidence>
<comment type="caution">
    <text evidence="2">The sequence shown here is derived from an EMBL/GenBank/DDBJ whole genome shotgun (WGS) entry which is preliminary data.</text>
</comment>
<dbReference type="EMBL" id="BSNK01000002">
    <property type="protein sequence ID" value="GLQ23965.1"/>
    <property type="molecule type" value="Genomic_DNA"/>
</dbReference>
<gene>
    <name evidence="2" type="ORF">GCM10007853_18390</name>
</gene>
<dbReference type="PANTHER" id="PTHR30619">
    <property type="entry name" value="DNA INTERNALIZATION/COMPETENCE PROTEIN COMEC/REC2"/>
    <property type="match status" value="1"/>
</dbReference>
<reference evidence="2" key="1">
    <citation type="journal article" date="2014" name="Int. J. Syst. Evol. Microbiol.">
        <title>Complete genome of a new Firmicutes species belonging to the dominant human colonic microbiota ('Ruminococcus bicirculans') reveals two chromosomes and a selective capacity to utilize plant glucans.</title>
        <authorList>
            <consortium name="NISC Comparative Sequencing Program"/>
            <person name="Wegmann U."/>
            <person name="Louis P."/>
            <person name="Goesmann A."/>
            <person name="Henrissat B."/>
            <person name="Duncan S.H."/>
            <person name="Flint H.J."/>
        </authorList>
    </citation>
    <scope>NUCLEOTIDE SEQUENCE</scope>
    <source>
        <strain evidence="2">NBRC 108219</strain>
    </source>
</reference>